<reference evidence="12 13" key="1">
    <citation type="submission" date="2020-02" db="EMBL/GenBank/DDBJ databases">
        <authorList>
            <person name="Kim H.M."/>
            <person name="Jeon C.O."/>
        </authorList>
    </citation>
    <scope>NUCLEOTIDE SEQUENCE [LARGE SCALE GENOMIC DNA]</scope>
    <source>
        <strain evidence="12 13">PeD5</strain>
    </source>
</reference>
<evidence type="ECO:0000256" key="2">
    <source>
        <dbReference type="ARBA" id="ARBA00022475"/>
    </source>
</evidence>
<dbReference type="GO" id="GO:0007165">
    <property type="term" value="P:signal transduction"/>
    <property type="evidence" value="ECO:0007669"/>
    <property type="project" value="UniProtKB-KW"/>
</dbReference>
<dbReference type="PROSITE" id="PS50111">
    <property type="entry name" value="CHEMOTAXIS_TRANSDUC_2"/>
    <property type="match status" value="1"/>
</dbReference>
<dbReference type="Proteomes" id="UP000475385">
    <property type="component" value="Unassembled WGS sequence"/>
</dbReference>
<keyword evidence="4 9" id="KW-1133">Transmembrane helix</keyword>
<evidence type="ECO:0000256" key="6">
    <source>
        <dbReference type="ARBA" id="ARBA00023224"/>
    </source>
</evidence>
<dbReference type="PANTHER" id="PTHR32089">
    <property type="entry name" value="METHYL-ACCEPTING CHEMOTAXIS PROTEIN MCPB"/>
    <property type="match status" value="1"/>
</dbReference>
<evidence type="ECO:0000256" key="8">
    <source>
        <dbReference type="PROSITE-ProRule" id="PRU00284"/>
    </source>
</evidence>
<evidence type="ECO:0000256" key="4">
    <source>
        <dbReference type="ARBA" id="ARBA00022989"/>
    </source>
</evidence>
<feature type="transmembrane region" description="Helical" evidence="9">
    <location>
        <begin position="196"/>
        <end position="215"/>
    </location>
</feature>
<keyword evidence="13" id="KW-1185">Reference proteome</keyword>
<gene>
    <name evidence="12" type="ORF">G3576_15055</name>
</gene>
<comment type="subcellular location">
    <subcellularLocation>
        <location evidence="1">Cell membrane</location>
        <topology evidence="1">Multi-pass membrane protein</topology>
    </subcellularLocation>
</comment>
<evidence type="ECO:0000259" key="11">
    <source>
        <dbReference type="PROSITE" id="PS50885"/>
    </source>
</evidence>
<accession>A0A6M1LLW0</accession>
<dbReference type="Gene3D" id="1.10.287.950">
    <property type="entry name" value="Methyl-accepting chemotaxis protein"/>
    <property type="match status" value="1"/>
</dbReference>
<evidence type="ECO:0000256" key="3">
    <source>
        <dbReference type="ARBA" id="ARBA00022692"/>
    </source>
</evidence>
<dbReference type="InterPro" id="IPR004089">
    <property type="entry name" value="MCPsignal_dom"/>
</dbReference>
<dbReference type="SMART" id="SM00304">
    <property type="entry name" value="HAMP"/>
    <property type="match status" value="1"/>
</dbReference>
<dbReference type="SUPFAM" id="SSF58104">
    <property type="entry name" value="Methyl-accepting chemotaxis protein (MCP) signaling domain"/>
    <property type="match status" value="1"/>
</dbReference>
<dbReference type="PROSITE" id="PS50885">
    <property type="entry name" value="HAMP"/>
    <property type="match status" value="1"/>
</dbReference>
<dbReference type="Pfam" id="PF00672">
    <property type="entry name" value="HAMP"/>
    <property type="match status" value="1"/>
</dbReference>
<evidence type="ECO:0000256" key="9">
    <source>
        <dbReference type="SAM" id="Phobius"/>
    </source>
</evidence>
<dbReference type="Gene3D" id="6.10.340.10">
    <property type="match status" value="1"/>
</dbReference>
<feature type="transmembrane region" description="Helical" evidence="9">
    <location>
        <begin position="20"/>
        <end position="40"/>
    </location>
</feature>
<feature type="domain" description="HAMP" evidence="11">
    <location>
        <begin position="216"/>
        <end position="269"/>
    </location>
</feature>
<evidence type="ECO:0000256" key="5">
    <source>
        <dbReference type="ARBA" id="ARBA00023136"/>
    </source>
</evidence>
<evidence type="ECO:0000256" key="1">
    <source>
        <dbReference type="ARBA" id="ARBA00004651"/>
    </source>
</evidence>
<sequence>MKLPFPPSLSLAAIGVRTRILLLVMAALLASVAGLGAWSLRTLHGHEMEAASRQLERNLELMNALLGDVGGAWRLEAGNRLFLGDTLMNDNHRIPDRVKQGGGGVATIFAGETRIATNVPGPNGGRAIGTALGAGPALDAIRRGETYRGEAMILGRPHVTIYQPIRDASGRQVGIVFVGQDLVAATTTVEAQKRDLILAVLVLGLVLAIGLWALLRWSLRPLVALGAALRAIAAGRTDTTVPCTDRRDELGDIGRAVAALRDGTAAARRAQAAAEEERHRAEAARDAARRTAADQMEGAIGGIAQGVAGAATAVQDATAVVGDVSQRIGDRARHGASRIGEATQNVHAVAAAAEELATSVAEITRQVAASTRTAQEAAEAARASDITVASLAEAATRIGDVVRLISDIAGQTNLLALNATIEAARAGEAGKGFAVVAQEVKALANQTAKATEEIASQIGAMRGATDQAVGAVRGIADAVGRMEQVTTSIAAAVEQQGAATREIARNAAEAAAGTQHAAADIDGLSEEIAAGATGIATLRAAGVEVGRQGDALRTELASFAGRMRAG</sequence>
<dbReference type="SMART" id="SM00283">
    <property type="entry name" value="MA"/>
    <property type="match status" value="1"/>
</dbReference>
<keyword evidence="6 8" id="KW-0807">Transducer</keyword>
<dbReference type="AlphaFoldDB" id="A0A6M1LLW0"/>
<evidence type="ECO:0000259" key="10">
    <source>
        <dbReference type="PROSITE" id="PS50111"/>
    </source>
</evidence>
<keyword evidence="5 9" id="KW-0472">Membrane</keyword>
<reference evidence="12 13" key="2">
    <citation type="submission" date="2020-03" db="EMBL/GenBank/DDBJ databases">
        <title>Roseomonas stagni sp. nov., isolated from pond water in Japan.</title>
        <authorList>
            <person name="Furuhata K."/>
            <person name="Miyamoto H."/>
            <person name="Goto K."/>
        </authorList>
    </citation>
    <scope>NUCLEOTIDE SEQUENCE [LARGE SCALE GENOMIC DNA]</scope>
    <source>
        <strain evidence="12 13">PeD5</strain>
    </source>
</reference>
<dbReference type="EMBL" id="JAAIKB010000005">
    <property type="protein sequence ID" value="NGM21340.1"/>
    <property type="molecule type" value="Genomic_DNA"/>
</dbReference>
<dbReference type="PANTHER" id="PTHR32089:SF112">
    <property type="entry name" value="LYSOZYME-LIKE PROTEIN-RELATED"/>
    <property type="match status" value="1"/>
</dbReference>
<organism evidence="12 13">
    <name type="scientific">Falsiroseomonas algicola</name>
    <dbReference type="NCBI Taxonomy" id="2716930"/>
    <lineage>
        <taxon>Bacteria</taxon>
        <taxon>Pseudomonadati</taxon>
        <taxon>Pseudomonadota</taxon>
        <taxon>Alphaproteobacteria</taxon>
        <taxon>Acetobacterales</taxon>
        <taxon>Roseomonadaceae</taxon>
        <taxon>Falsiroseomonas</taxon>
    </lineage>
</organism>
<dbReference type="Pfam" id="PF00015">
    <property type="entry name" value="MCPsignal"/>
    <property type="match status" value="1"/>
</dbReference>
<evidence type="ECO:0000313" key="12">
    <source>
        <dbReference type="EMBL" id="NGM21340.1"/>
    </source>
</evidence>
<proteinExistence type="inferred from homology"/>
<dbReference type="RefSeq" id="WP_164695233.1">
    <property type="nucleotide sequence ID" value="NZ_JAAIKB010000005.1"/>
</dbReference>
<keyword evidence="2" id="KW-1003">Cell membrane</keyword>
<comment type="caution">
    <text evidence="12">The sequence shown here is derived from an EMBL/GenBank/DDBJ whole genome shotgun (WGS) entry which is preliminary data.</text>
</comment>
<protein>
    <submittedName>
        <fullName evidence="12">HAMP domain-containing protein</fullName>
    </submittedName>
</protein>
<dbReference type="InterPro" id="IPR033463">
    <property type="entry name" value="sCache_3"/>
</dbReference>
<comment type="similarity">
    <text evidence="7">Belongs to the methyl-accepting chemotaxis (MCP) protein family.</text>
</comment>
<name>A0A6M1LLW0_9PROT</name>
<evidence type="ECO:0000313" key="13">
    <source>
        <dbReference type="Proteomes" id="UP000475385"/>
    </source>
</evidence>
<dbReference type="InterPro" id="IPR003660">
    <property type="entry name" value="HAMP_dom"/>
</dbReference>
<dbReference type="Pfam" id="PF17202">
    <property type="entry name" value="sCache_3_3"/>
    <property type="match status" value="1"/>
</dbReference>
<dbReference type="InterPro" id="IPR029151">
    <property type="entry name" value="Sensor-like_sf"/>
</dbReference>
<feature type="domain" description="Methyl-accepting transducer" evidence="10">
    <location>
        <begin position="310"/>
        <end position="536"/>
    </location>
</feature>
<dbReference type="SUPFAM" id="SSF103190">
    <property type="entry name" value="Sensory domain-like"/>
    <property type="match status" value="1"/>
</dbReference>
<keyword evidence="3 9" id="KW-0812">Transmembrane</keyword>
<evidence type="ECO:0000256" key="7">
    <source>
        <dbReference type="ARBA" id="ARBA00029447"/>
    </source>
</evidence>
<dbReference type="CDD" id="cd06225">
    <property type="entry name" value="HAMP"/>
    <property type="match status" value="1"/>
</dbReference>
<dbReference type="GO" id="GO:0005886">
    <property type="term" value="C:plasma membrane"/>
    <property type="evidence" value="ECO:0007669"/>
    <property type="project" value="UniProtKB-SubCell"/>
</dbReference>